<dbReference type="InterPro" id="IPR044068">
    <property type="entry name" value="CB"/>
</dbReference>
<evidence type="ECO:0000259" key="6">
    <source>
        <dbReference type="PROSITE" id="PS51900"/>
    </source>
</evidence>
<dbReference type="PANTHER" id="PTHR30349">
    <property type="entry name" value="PHAGE INTEGRASE-RELATED"/>
    <property type="match status" value="1"/>
</dbReference>
<dbReference type="InterPro" id="IPR002104">
    <property type="entry name" value="Integrase_catalytic"/>
</dbReference>
<dbReference type="Gene3D" id="1.10.150.130">
    <property type="match status" value="1"/>
</dbReference>
<keyword evidence="3" id="KW-0233">DNA recombination</keyword>
<dbReference type="PANTHER" id="PTHR30349:SF41">
    <property type="entry name" value="INTEGRASE_RECOMBINASE PROTEIN MJ0367-RELATED"/>
    <property type="match status" value="1"/>
</dbReference>
<name>A0A1H6FP82_9EURY</name>
<dbReference type="AlphaFoldDB" id="A0A1H6FP82"/>
<dbReference type="InterPro" id="IPR013762">
    <property type="entry name" value="Integrase-like_cat_sf"/>
</dbReference>
<evidence type="ECO:0000256" key="4">
    <source>
        <dbReference type="PROSITE-ProRule" id="PRU01248"/>
    </source>
</evidence>
<evidence type="ECO:0000256" key="2">
    <source>
        <dbReference type="ARBA" id="ARBA00023125"/>
    </source>
</evidence>
<dbReference type="GO" id="GO:0015074">
    <property type="term" value="P:DNA integration"/>
    <property type="evidence" value="ECO:0007669"/>
    <property type="project" value="UniProtKB-KW"/>
</dbReference>
<protein>
    <submittedName>
        <fullName evidence="7">Site-specific recombinase XerD</fullName>
    </submittedName>
</protein>
<accession>A0A1H6FP82</accession>
<keyword evidence="1" id="KW-0229">DNA integration</keyword>
<dbReference type="Gene3D" id="1.10.443.10">
    <property type="entry name" value="Intergrase catalytic core"/>
    <property type="match status" value="1"/>
</dbReference>
<dbReference type="InterPro" id="IPR050090">
    <property type="entry name" value="Tyrosine_recombinase_XerCD"/>
</dbReference>
<feature type="domain" description="Tyr recombinase" evidence="5">
    <location>
        <begin position="115"/>
        <end position="330"/>
    </location>
</feature>
<dbReference type="RefSeq" id="WP_090504445.1">
    <property type="nucleotide sequence ID" value="NZ_FNWL01000001.1"/>
</dbReference>
<dbReference type="GO" id="GO:0006310">
    <property type="term" value="P:DNA recombination"/>
    <property type="evidence" value="ECO:0007669"/>
    <property type="project" value="UniProtKB-KW"/>
</dbReference>
<dbReference type="InterPro" id="IPR011010">
    <property type="entry name" value="DNA_brk_join_enz"/>
</dbReference>
<dbReference type="InterPro" id="IPR010998">
    <property type="entry name" value="Integrase_recombinase_N"/>
</dbReference>
<evidence type="ECO:0000313" key="8">
    <source>
        <dbReference type="Proteomes" id="UP000199112"/>
    </source>
</evidence>
<evidence type="ECO:0000313" key="7">
    <source>
        <dbReference type="EMBL" id="SEH11564.1"/>
    </source>
</evidence>
<keyword evidence="2 4" id="KW-0238">DNA-binding</keyword>
<dbReference type="PROSITE" id="PS51898">
    <property type="entry name" value="TYR_RECOMBINASE"/>
    <property type="match status" value="1"/>
</dbReference>
<gene>
    <name evidence="7" type="ORF">SAMN04487967_0411</name>
</gene>
<keyword evidence="8" id="KW-1185">Reference proteome</keyword>
<dbReference type="GO" id="GO:0003677">
    <property type="term" value="F:DNA binding"/>
    <property type="evidence" value="ECO:0007669"/>
    <property type="project" value="UniProtKB-UniRule"/>
</dbReference>
<sequence length="336" mass="38427">MSLEPIDPEHALELYLADRENSVTQATIYSHRSRLGHFIRWCNQKEIKNLNELSGRQLHEFRICRRVEGDLAPATEKTQMDTLRVFIKWLESIDGVEQDLHAKVLSPTLTGNDNIRSVMLDSERAKQILEYLRKYEYASRPHVALELMWHTMLRVGAIHALDCVDYDPSNQALEVIHRPETGTPLKNGETGERFVALSEDVCEVLDDWIKHQRPAVTDKHSREPLVTTPEGRAHTTTLRGDCYRYTRPCVPTRECPHGREVDECSAAGYDGASECPSSVSPHALRRGGITHALSEDWPMKAVEGRANVSEKVLSMHYDSRSEEVKMEQRREYLTDL</sequence>
<feature type="domain" description="Core-binding (CB)" evidence="6">
    <location>
        <begin position="6"/>
        <end position="91"/>
    </location>
</feature>
<organism evidence="7 8">
    <name type="scientific">Natronorubrum sediminis</name>
    <dbReference type="NCBI Taxonomy" id="640943"/>
    <lineage>
        <taxon>Archaea</taxon>
        <taxon>Methanobacteriati</taxon>
        <taxon>Methanobacteriota</taxon>
        <taxon>Stenosarchaea group</taxon>
        <taxon>Halobacteria</taxon>
        <taxon>Halobacteriales</taxon>
        <taxon>Natrialbaceae</taxon>
        <taxon>Natronorubrum</taxon>
    </lineage>
</organism>
<dbReference type="PROSITE" id="PS51900">
    <property type="entry name" value="CB"/>
    <property type="match status" value="1"/>
</dbReference>
<evidence type="ECO:0000259" key="5">
    <source>
        <dbReference type="PROSITE" id="PS51898"/>
    </source>
</evidence>
<dbReference type="Proteomes" id="UP000199112">
    <property type="component" value="Unassembled WGS sequence"/>
</dbReference>
<dbReference type="SUPFAM" id="SSF56349">
    <property type="entry name" value="DNA breaking-rejoining enzymes"/>
    <property type="match status" value="1"/>
</dbReference>
<dbReference type="EMBL" id="FNWL01000001">
    <property type="protein sequence ID" value="SEH11564.1"/>
    <property type="molecule type" value="Genomic_DNA"/>
</dbReference>
<dbReference type="OrthoDB" id="198497at2157"/>
<proteinExistence type="predicted"/>
<evidence type="ECO:0000256" key="1">
    <source>
        <dbReference type="ARBA" id="ARBA00022908"/>
    </source>
</evidence>
<evidence type="ECO:0000256" key="3">
    <source>
        <dbReference type="ARBA" id="ARBA00023172"/>
    </source>
</evidence>
<reference evidence="8" key="1">
    <citation type="submission" date="2016-10" db="EMBL/GenBank/DDBJ databases">
        <authorList>
            <person name="Varghese N."/>
            <person name="Submissions S."/>
        </authorList>
    </citation>
    <scope>NUCLEOTIDE SEQUENCE [LARGE SCALE GENOMIC DNA]</scope>
    <source>
        <strain evidence="8">CGMCC 1.8981</strain>
    </source>
</reference>